<reference evidence="2" key="1">
    <citation type="submission" date="2014-12" db="EMBL/GenBank/DDBJ databases">
        <title>Genome sequence of Clostridium beijerinckii strain 59B.</title>
        <authorList>
            <person name="Little G.T."/>
            <person name="Minton N.P."/>
        </authorList>
    </citation>
    <scope>NUCLEOTIDE SEQUENCE [LARGE SCALE GENOMIC DNA]</scope>
    <source>
        <strain evidence="2">59B</strain>
    </source>
</reference>
<dbReference type="STRING" id="1520.LF65_04925"/>
<accession>A0A0B5QWU8</accession>
<dbReference type="Pfam" id="PF14107">
    <property type="entry name" value="DUF4280"/>
    <property type="match status" value="1"/>
</dbReference>
<dbReference type="RefSeq" id="WP_041899878.1">
    <property type="nucleotide sequence ID" value="NZ_CP010086.2"/>
</dbReference>
<dbReference type="KEGG" id="cbei:LF65_04925"/>
<dbReference type="OrthoDB" id="2733241at2"/>
<proteinExistence type="predicted"/>
<protein>
    <recommendedName>
        <fullName evidence="3">DUF4280 domain-containing protein</fullName>
    </recommendedName>
</protein>
<dbReference type="InterPro" id="IPR025460">
    <property type="entry name" value="DUF4280"/>
</dbReference>
<organism evidence="1 2">
    <name type="scientific">Clostridium beijerinckii</name>
    <name type="common">Clostridium MP</name>
    <dbReference type="NCBI Taxonomy" id="1520"/>
    <lineage>
        <taxon>Bacteria</taxon>
        <taxon>Bacillati</taxon>
        <taxon>Bacillota</taxon>
        <taxon>Clostridia</taxon>
        <taxon>Eubacteriales</taxon>
        <taxon>Clostridiaceae</taxon>
        <taxon>Clostridium</taxon>
    </lineage>
</organism>
<dbReference type="Proteomes" id="UP000031866">
    <property type="component" value="Chromosome"/>
</dbReference>
<evidence type="ECO:0008006" key="3">
    <source>
        <dbReference type="Google" id="ProtNLM"/>
    </source>
</evidence>
<gene>
    <name evidence="1" type="ORF">LF65_04925</name>
</gene>
<sequence length="122" mass="12759">MIKLEIGTAYVVRGAKMICSKGTDAKGINLPVSHGAYVNGNPIMIESDNAVGANISTFGICSGSCPANGSSEKTKKCQIMILNKWMNTKEDTLIEGAPALTTASILICAYGGVIKFITDGQD</sequence>
<name>A0A0B5QWU8_CLOBE</name>
<dbReference type="EMBL" id="CP010086">
    <property type="protein sequence ID" value="AJH01454.2"/>
    <property type="molecule type" value="Genomic_DNA"/>
</dbReference>
<dbReference type="AlphaFoldDB" id="A0A0B5QWU8"/>
<evidence type="ECO:0000313" key="1">
    <source>
        <dbReference type="EMBL" id="AJH01454.2"/>
    </source>
</evidence>
<evidence type="ECO:0000313" key="2">
    <source>
        <dbReference type="Proteomes" id="UP000031866"/>
    </source>
</evidence>